<feature type="domain" description="AB hydrolase-1" evidence="1">
    <location>
        <begin position="74"/>
        <end position="176"/>
    </location>
</feature>
<organism evidence="2 3">
    <name type="scientific">Geodermatophilus telluris</name>
    <dbReference type="NCBI Taxonomy" id="1190417"/>
    <lineage>
        <taxon>Bacteria</taxon>
        <taxon>Bacillati</taxon>
        <taxon>Actinomycetota</taxon>
        <taxon>Actinomycetes</taxon>
        <taxon>Geodermatophilales</taxon>
        <taxon>Geodermatophilaceae</taxon>
        <taxon>Geodermatophilus</taxon>
    </lineage>
</organism>
<evidence type="ECO:0000259" key="1">
    <source>
        <dbReference type="Pfam" id="PF00561"/>
    </source>
</evidence>
<dbReference type="RefSeq" id="WP_139173788.1">
    <property type="nucleotide sequence ID" value="NZ_FMZF01000009.1"/>
</dbReference>
<keyword evidence="3" id="KW-1185">Reference proteome</keyword>
<evidence type="ECO:0000313" key="3">
    <source>
        <dbReference type="Proteomes" id="UP000199416"/>
    </source>
</evidence>
<dbReference type="PANTHER" id="PTHR43798">
    <property type="entry name" value="MONOACYLGLYCEROL LIPASE"/>
    <property type="match status" value="1"/>
</dbReference>
<dbReference type="PANTHER" id="PTHR43798:SF33">
    <property type="entry name" value="HYDROLASE, PUTATIVE (AFU_ORTHOLOGUE AFUA_2G14860)-RELATED"/>
    <property type="match status" value="1"/>
</dbReference>
<evidence type="ECO:0000313" key="2">
    <source>
        <dbReference type="EMBL" id="SDD55091.1"/>
    </source>
</evidence>
<dbReference type="Proteomes" id="UP000199416">
    <property type="component" value="Unassembled WGS sequence"/>
</dbReference>
<dbReference type="OrthoDB" id="5513277at2"/>
<dbReference type="EMBL" id="FMZF01000009">
    <property type="protein sequence ID" value="SDD55091.1"/>
    <property type="molecule type" value="Genomic_DNA"/>
</dbReference>
<proteinExistence type="predicted"/>
<name>A0A1G6VNG9_9ACTN</name>
<sequence>MARSSPRIPGFSSDDARARFLAVYDRVLHRLWPVPVQAEDIATSAGTVRIYRAGPDGEDPYVLLPMGGWNALAWHRWMGRFGGRSVIAVDPFGEAGHSVQTRPVTSRDGQAGWVEELLAGIGAQRAHLVGASWGGYLAVEHELRHPGRVAAITLVEPAGLSTLPWRFWLWLVPSGLAALLLPAPLRRWAARRLPNATLAEDELLTVVRASLRYRRPDNQTVVFTDQELAGVHVPVQALFGSRSPLRPVGVDRLRAAVPGWRVEVVAGAGHTLVMDAEDQVIDRVLAFPRPAPAGEGS</sequence>
<dbReference type="InterPro" id="IPR029058">
    <property type="entry name" value="AB_hydrolase_fold"/>
</dbReference>
<reference evidence="3" key="1">
    <citation type="submission" date="2016-10" db="EMBL/GenBank/DDBJ databases">
        <authorList>
            <person name="Varghese N."/>
            <person name="Submissions S."/>
        </authorList>
    </citation>
    <scope>NUCLEOTIDE SEQUENCE [LARGE SCALE GENOMIC DNA]</scope>
    <source>
        <strain evidence="3">DSM 45421</strain>
    </source>
</reference>
<dbReference type="GO" id="GO:0016020">
    <property type="term" value="C:membrane"/>
    <property type="evidence" value="ECO:0007669"/>
    <property type="project" value="TreeGrafter"/>
</dbReference>
<gene>
    <name evidence="2" type="ORF">SAMN05660690_4523</name>
</gene>
<protein>
    <submittedName>
        <fullName evidence="2">Pimeloyl-ACP methyl ester carboxylesterase</fullName>
    </submittedName>
</protein>
<dbReference type="STRING" id="1190417.SAMN05660690_4523"/>
<dbReference type="InterPro" id="IPR000073">
    <property type="entry name" value="AB_hydrolase_1"/>
</dbReference>
<dbReference type="GO" id="GO:0003824">
    <property type="term" value="F:catalytic activity"/>
    <property type="evidence" value="ECO:0007669"/>
    <property type="project" value="UniProtKB-ARBA"/>
</dbReference>
<dbReference type="AlphaFoldDB" id="A0A1G6VNG9"/>
<dbReference type="Pfam" id="PF00561">
    <property type="entry name" value="Abhydrolase_1"/>
    <property type="match status" value="1"/>
</dbReference>
<accession>A0A1G6VNG9</accession>
<dbReference type="InterPro" id="IPR050266">
    <property type="entry name" value="AB_hydrolase_sf"/>
</dbReference>
<dbReference type="SUPFAM" id="SSF53474">
    <property type="entry name" value="alpha/beta-Hydrolases"/>
    <property type="match status" value="1"/>
</dbReference>
<dbReference type="Gene3D" id="3.40.50.1820">
    <property type="entry name" value="alpha/beta hydrolase"/>
    <property type="match status" value="1"/>
</dbReference>